<reference evidence="1 2" key="1">
    <citation type="submission" date="2018-02" db="EMBL/GenBank/DDBJ databases">
        <title>Insights into the biology of acidophilic members of the Acidiferrobacteraceae family derived from comparative genomic analyses.</title>
        <authorList>
            <person name="Issotta F."/>
            <person name="Thyssen C."/>
            <person name="Mena C."/>
            <person name="Moya A."/>
            <person name="Bellenberg S."/>
            <person name="Sproer C."/>
            <person name="Covarrubias P.C."/>
            <person name="Sand W."/>
            <person name="Quatrini R."/>
            <person name="Vera M."/>
        </authorList>
    </citation>
    <scope>NUCLEOTIDE SEQUENCE [LARGE SCALE GENOMIC DNA]</scope>
    <source>
        <strain evidence="2">m-1</strain>
    </source>
</reference>
<evidence type="ECO:0000313" key="2">
    <source>
        <dbReference type="Proteomes" id="UP000253250"/>
    </source>
</evidence>
<dbReference type="RefSeq" id="WP_114283258.1">
    <property type="nucleotide sequence ID" value="NZ_PSYR01000002.1"/>
</dbReference>
<protein>
    <recommendedName>
        <fullName evidence="3">DUF1641 domain-containing protein</fullName>
    </recommendedName>
</protein>
<dbReference type="Proteomes" id="UP000253250">
    <property type="component" value="Unassembled WGS sequence"/>
</dbReference>
<evidence type="ECO:0000313" key="1">
    <source>
        <dbReference type="EMBL" id="RCN56798.1"/>
    </source>
</evidence>
<gene>
    <name evidence="1" type="ORF">C4900_13650</name>
</gene>
<dbReference type="OrthoDB" id="5794373at2"/>
<evidence type="ECO:0008006" key="3">
    <source>
        <dbReference type="Google" id="ProtNLM"/>
    </source>
</evidence>
<dbReference type="EMBL" id="PSYR01000002">
    <property type="protein sequence ID" value="RCN56798.1"/>
    <property type="molecule type" value="Genomic_DNA"/>
</dbReference>
<keyword evidence="2" id="KW-1185">Reference proteome</keyword>
<organism evidence="1 2">
    <name type="scientific">Acidiferrobacter thiooxydans</name>
    <dbReference type="NCBI Taxonomy" id="163359"/>
    <lineage>
        <taxon>Bacteria</taxon>
        <taxon>Pseudomonadati</taxon>
        <taxon>Pseudomonadota</taxon>
        <taxon>Gammaproteobacteria</taxon>
        <taxon>Acidiferrobacterales</taxon>
        <taxon>Acidiferrobacteraceae</taxon>
        <taxon>Acidiferrobacter</taxon>
    </lineage>
</organism>
<comment type="caution">
    <text evidence="1">The sequence shown here is derived from an EMBL/GenBank/DDBJ whole genome shotgun (WGS) entry which is preliminary data.</text>
</comment>
<accession>A0A368HEK6</accession>
<dbReference type="AlphaFoldDB" id="A0A368HEK6"/>
<name>A0A368HEK6_9GAMM</name>
<sequence length="274" mass="29207">MSIDNANAGDAAAILAEAGFETLTDEMVGRLVQAASQGLDVLDDLQRYRISEVLPIVGELTASGDLARLARLARLVGAAEDTLTDEMVGRLAQAASQGLDVLDDLQRHRISEVLPIVGELTASGDLARLVRLARLVGAAEDAMTDDLVTRLAGLASRTMTILDHVTRADDGRYARIWERLEERVTPALVDRVLKALPALLDLFERVTASGILSDLAEGAERLQGELASAPRPGGGLGGLWALFKDADNQRVLQALLLYARRALKVEGASAPASR</sequence>
<proteinExistence type="predicted"/>